<gene>
    <name evidence="1" type="ORF">KC19_10G137000</name>
</gene>
<protein>
    <submittedName>
        <fullName evidence="1">Uncharacterized protein</fullName>
    </submittedName>
</protein>
<proteinExistence type="predicted"/>
<dbReference type="Proteomes" id="UP000822688">
    <property type="component" value="Chromosome 10"/>
</dbReference>
<keyword evidence="2" id="KW-1185">Reference proteome</keyword>
<sequence>MKKSRSFSLSRTLQRVRLGVTLSPKKWWPLSARRCGVQLSHEEAAAADDDAALLEDSAKLDHVGSSLSLSLIRKDGLHIPRSSPLPPSRPASMVTLGLLFGSPLTVLSRFKQSCGTLRETAKRSGLNASDLFVGNQLFMHFSAMPVTRRRKIQAKPSKGFGGAGACSGD</sequence>
<organism evidence="1 2">
    <name type="scientific">Ceratodon purpureus</name>
    <name type="common">Fire moss</name>
    <name type="synonym">Dicranum purpureum</name>
    <dbReference type="NCBI Taxonomy" id="3225"/>
    <lineage>
        <taxon>Eukaryota</taxon>
        <taxon>Viridiplantae</taxon>
        <taxon>Streptophyta</taxon>
        <taxon>Embryophyta</taxon>
        <taxon>Bryophyta</taxon>
        <taxon>Bryophytina</taxon>
        <taxon>Bryopsida</taxon>
        <taxon>Dicranidae</taxon>
        <taxon>Pseudoditrichales</taxon>
        <taxon>Ditrichaceae</taxon>
        <taxon>Ceratodon</taxon>
    </lineage>
</organism>
<dbReference type="AlphaFoldDB" id="A0A8T0GK67"/>
<reference evidence="1" key="1">
    <citation type="submission" date="2020-06" db="EMBL/GenBank/DDBJ databases">
        <title>WGS assembly of Ceratodon purpureus strain R40.</title>
        <authorList>
            <person name="Carey S.B."/>
            <person name="Jenkins J."/>
            <person name="Shu S."/>
            <person name="Lovell J.T."/>
            <person name="Sreedasyam A."/>
            <person name="Maumus F."/>
            <person name="Tiley G.P."/>
            <person name="Fernandez-Pozo N."/>
            <person name="Barry K."/>
            <person name="Chen C."/>
            <person name="Wang M."/>
            <person name="Lipzen A."/>
            <person name="Daum C."/>
            <person name="Saski C.A."/>
            <person name="Payton A.C."/>
            <person name="Mcbreen J.C."/>
            <person name="Conrad R.E."/>
            <person name="Kollar L.M."/>
            <person name="Olsson S."/>
            <person name="Huttunen S."/>
            <person name="Landis J.B."/>
            <person name="Wickett N.J."/>
            <person name="Johnson M.G."/>
            <person name="Rensing S.A."/>
            <person name="Grimwood J."/>
            <person name="Schmutz J."/>
            <person name="Mcdaniel S.F."/>
        </authorList>
    </citation>
    <scope>NUCLEOTIDE SEQUENCE</scope>
    <source>
        <strain evidence="1">R40</strain>
    </source>
</reference>
<evidence type="ECO:0000313" key="1">
    <source>
        <dbReference type="EMBL" id="KAG0559891.1"/>
    </source>
</evidence>
<comment type="caution">
    <text evidence="1">The sequence shown here is derived from an EMBL/GenBank/DDBJ whole genome shotgun (WGS) entry which is preliminary data.</text>
</comment>
<evidence type="ECO:0000313" key="2">
    <source>
        <dbReference type="Proteomes" id="UP000822688"/>
    </source>
</evidence>
<dbReference type="EMBL" id="CM026431">
    <property type="protein sequence ID" value="KAG0559891.1"/>
    <property type="molecule type" value="Genomic_DNA"/>
</dbReference>
<accession>A0A8T0GK67</accession>
<name>A0A8T0GK67_CERPU</name>